<sequence>MELNDPRLFRELAYIDGQWMAGDQGRDLAVDDPATGEILGHVALLEREQVSHAVTAAERAFPAWRALGVNRRAEILSAWCRLLHEHKRDLANIMTLEQGKPLSDARGEVEYGASFLHWFAEEGKRAYGATIPSHLEDSMLGTIKEPVGISAMFTPWNFPLAMITRKAGAALAAGCPVVVKPAGETPFSALALAELAERAGVPGGVFNVVMGEPEVVSEVLCTDARVRSVSFTGSTRVGKLLLEQSASSVKRVALELGGNAPFIVGPDMDPDEAAAAALAAKFQTAGQDCLAANRIFVHSSLYERFIECFAARMKKLNVGNGVMDVDIGPLIHARAVDTARALVDDGVAKGARLIAGDQSMAPGTNFFMPTLLADITTDMRVFREETFSPVAAVCAFDDDDEVISRANDTEYGLAAYVYTHDIRRIYKYLRGLEYGMVSVNTLKMTGAPVPFGGVKQSGLGREGGHLGLDEYLDTKYFCMGGVPSVSGS</sequence>
<dbReference type="PANTHER" id="PTHR43353">
    <property type="entry name" value="SUCCINATE-SEMIALDEHYDE DEHYDROGENASE, MITOCHONDRIAL"/>
    <property type="match status" value="1"/>
</dbReference>
<evidence type="ECO:0000256" key="2">
    <source>
        <dbReference type="ARBA" id="ARBA00023002"/>
    </source>
</evidence>
<evidence type="ECO:0000256" key="1">
    <source>
        <dbReference type="ARBA" id="ARBA00009986"/>
    </source>
</evidence>
<dbReference type="PROSITE" id="PS00687">
    <property type="entry name" value="ALDEHYDE_DEHYDR_GLU"/>
    <property type="match status" value="1"/>
</dbReference>
<dbReference type="Gene3D" id="3.40.309.10">
    <property type="entry name" value="Aldehyde Dehydrogenase, Chain A, domain 2"/>
    <property type="match status" value="1"/>
</dbReference>
<dbReference type="SUPFAM" id="SSF53720">
    <property type="entry name" value="ALDH-like"/>
    <property type="match status" value="1"/>
</dbReference>
<feature type="active site" evidence="3">
    <location>
        <position position="255"/>
    </location>
</feature>
<protein>
    <submittedName>
        <fullName evidence="6">NAD-dependent succinate-semialdehyde dehydrogenase</fullName>
        <ecNumber evidence="6">1.2.1.-</ecNumber>
    </submittedName>
</protein>
<keyword evidence="7" id="KW-1185">Reference proteome</keyword>
<keyword evidence="2 4" id="KW-0560">Oxidoreductase</keyword>
<dbReference type="InterPro" id="IPR050740">
    <property type="entry name" value="Aldehyde_DH_Superfamily"/>
</dbReference>
<dbReference type="InterPro" id="IPR029510">
    <property type="entry name" value="Ald_DH_CS_GLU"/>
</dbReference>
<dbReference type="Gene3D" id="3.40.605.10">
    <property type="entry name" value="Aldehyde Dehydrogenase, Chain A, domain 1"/>
    <property type="match status" value="1"/>
</dbReference>
<dbReference type="GO" id="GO:0016491">
    <property type="term" value="F:oxidoreductase activity"/>
    <property type="evidence" value="ECO:0007669"/>
    <property type="project" value="UniProtKB-KW"/>
</dbReference>
<accession>A0ABU1GSE8</accession>
<dbReference type="CDD" id="cd07103">
    <property type="entry name" value="ALDH_F5_SSADH_GabD"/>
    <property type="match status" value="1"/>
</dbReference>
<dbReference type="InterPro" id="IPR015590">
    <property type="entry name" value="Aldehyde_DH_dom"/>
</dbReference>
<evidence type="ECO:0000256" key="3">
    <source>
        <dbReference type="PROSITE-ProRule" id="PRU10007"/>
    </source>
</evidence>
<evidence type="ECO:0000313" key="6">
    <source>
        <dbReference type="EMBL" id="MDR5894949.1"/>
    </source>
</evidence>
<evidence type="ECO:0000259" key="5">
    <source>
        <dbReference type="Pfam" id="PF00171"/>
    </source>
</evidence>
<comment type="caution">
    <text evidence="6">The sequence shown here is derived from an EMBL/GenBank/DDBJ whole genome shotgun (WGS) entry which is preliminary data.</text>
</comment>
<dbReference type="EC" id="1.2.1.-" evidence="6"/>
<comment type="similarity">
    <text evidence="1 4">Belongs to the aldehyde dehydrogenase family.</text>
</comment>
<proteinExistence type="inferred from homology"/>
<dbReference type="PANTHER" id="PTHR43353:SF5">
    <property type="entry name" value="SUCCINATE-SEMIALDEHYDE DEHYDROGENASE, MITOCHONDRIAL"/>
    <property type="match status" value="1"/>
</dbReference>
<evidence type="ECO:0000313" key="7">
    <source>
        <dbReference type="Proteomes" id="UP001269375"/>
    </source>
</evidence>
<evidence type="ECO:0000256" key="4">
    <source>
        <dbReference type="RuleBase" id="RU003345"/>
    </source>
</evidence>
<dbReference type="InterPro" id="IPR016161">
    <property type="entry name" value="Ald_DH/histidinol_DH"/>
</dbReference>
<dbReference type="Proteomes" id="UP001269375">
    <property type="component" value="Unassembled WGS sequence"/>
</dbReference>
<dbReference type="EMBL" id="JARWAO010000001">
    <property type="protein sequence ID" value="MDR5894949.1"/>
    <property type="molecule type" value="Genomic_DNA"/>
</dbReference>
<dbReference type="InterPro" id="IPR016163">
    <property type="entry name" value="Ald_DH_C"/>
</dbReference>
<feature type="domain" description="Aldehyde dehydrogenase" evidence="5">
    <location>
        <begin position="19"/>
        <end position="476"/>
    </location>
</feature>
<name>A0ABU1GSE8_9GAMM</name>
<dbReference type="InterPro" id="IPR016162">
    <property type="entry name" value="Ald_DH_N"/>
</dbReference>
<reference evidence="6 7" key="1">
    <citation type="submission" date="2023-04" db="EMBL/GenBank/DDBJ databases">
        <title>A long-awaited taxogenomic arrangement of the family Halomonadaceae.</title>
        <authorList>
            <person name="De La Haba R."/>
            <person name="Chuvochina M."/>
            <person name="Wittouck S."/>
            <person name="Arahal D.R."/>
            <person name="Sanchez-Porro C."/>
            <person name="Hugenholtz P."/>
            <person name="Ventosa A."/>
        </authorList>
    </citation>
    <scope>NUCLEOTIDE SEQUENCE [LARGE SCALE GENOMIC DNA]</scope>
    <source>
        <strain evidence="6 7">DSM 22428</strain>
    </source>
</reference>
<dbReference type="InterPro" id="IPR016160">
    <property type="entry name" value="Ald_DH_CS_CYS"/>
</dbReference>
<dbReference type="RefSeq" id="WP_251592589.1">
    <property type="nucleotide sequence ID" value="NZ_JAMLJI010000002.1"/>
</dbReference>
<gene>
    <name evidence="6" type="ORF">QC825_02520</name>
</gene>
<organism evidence="6 7">
    <name type="scientific">Larsenimonas suaedae</name>
    <dbReference type="NCBI Taxonomy" id="1851019"/>
    <lineage>
        <taxon>Bacteria</taxon>
        <taxon>Pseudomonadati</taxon>
        <taxon>Pseudomonadota</taxon>
        <taxon>Gammaproteobacteria</taxon>
        <taxon>Oceanospirillales</taxon>
        <taxon>Halomonadaceae</taxon>
        <taxon>Larsenimonas</taxon>
    </lineage>
</organism>
<dbReference type="Pfam" id="PF00171">
    <property type="entry name" value="Aldedh"/>
    <property type="match status" value="1"/>
</dbReference>
<dbReference type="PROSITE" id="PS00070">
    <property type="entry name" value="ALDEHYDE_DEHYDR_CYS"/>
    <property type="match status" value="1"/>
</dbReference>